<dbReference type="PROSITE" id="PS00668">
    <property type="entry name" value="COMPLEX1_ND1_2"/>
    <property type="match status" value="1"/>
</dbReference>
<dbReference type="GO" id="GO:0003954">
    <property type="term" value="F:NADH dehydrogenase activity"/>
    <property type="evidence" value="ECO:0007669"/>
    <property type="project" value="TreeGrafter"/>
</dbReference>
<dbReference type="HAMAP" id="MF_01350">
    <property type="entry name" value="NDH1_NuoH"/>
    <property type="match status" value="1"/>
</dbReference>
<dbReference type="GO" id="GO:0048038">
    <property type="term" value="F:quinone binding"/>
    <property type="evidence" value="ECO:0007669"/>
    <property type="project" value="UniProtKB-KW"/>
</dbReference>
<dbReference type="GO" id="GO:0016655">
    <property type="term" value="F:oxidoreductase activity, acting on NAD(P)H, quinone or similar compound as acceptor"/>
    <property type="evidence" value="ECO:0007669"/>
    <property type="project" value="UniProtKB-UniRule"/>
</dbReference>
<evidence type="ECO:0000256" key="6">
    <source>
        <dbReference type="RuleBase" id="RU000471"/>
    </source>
</evidence>
<evidence type="ECO:0000313" key="7">
    <source>
        <dbReference type="EMBL" id="CAA9573322.1"/>
    </source>
</evidence>
<sequence length="388" mass="41936">MVDNPLWVALIVGGVLMFVTLTGMAYMTWFERKVLARFQDRLGPTRTGPFGLMQPLADAVKLLGKEDLVPAAADRVVFLLAPIVIFVTAIVGVSVIPFGGAISIFGFELNLFAADVNVGALVILALGSVGVYGIVLGAFASANRFSLLGGLRAAAQVISYEVVLGLSLVGIFMLAGSLSLREILVAQQDDLIFNLFGLSISLPNWYILSQPIAFVVYLIAAVAETNRAPFDLPEAESELVAGFHTEYSGFRFSLYFLGEYINMIVISLFASTLFLGGTDGPGAASVWGLGVVYLLAKTVMFLFFYLWLRATLPRFRFDQLMGIAWKVLLPVALLNILFTAFVRLIANDEITIPAWVWIVAAVVLAGVLVLTSLNDRANRPRPSAQAGD</sequence>
<dbReference type="NCBIfam" id="NF004741">
    <property type="entry name" value="PRK06076.1-2"/>
    <property type="match status" value="1"/>
</dbReference>
<proteinExistence type="inferred from homology"/>
<organism evidence="7">
    <name type="scientific">uncultured Thermomicrobiales bacterium</name>
    <dbReference type="NCBI Taxonomy" id="1645740"/>
    <lineage>
        <taxon>Bacteria</taxon>
        <taxon>Pseudomonadati</taxon>
        <taxon>Thermomicrobiota</taxon>
        <taxon>Thermomicrobia</taxon>
        <taxon>Thermomicrobiales</taxon>
        <taxon>environmental samples</taxon>
    </lineage>
</organism>
<dbReference type="Pfam" id="PF00146">
    <property type="entry name" value="NADHdh"/>
    <property type="match status" value="1"/>
</dbReference>
<keyword evidence="5 6" id="KW-0520">NAD</keyword>
<accession>A0A6J4VAC7</accession>
<feature type="transmembrane region" description="Helical" evidence="5">
    <location>
        <begin position="76"/>
        <end position="106"/>
    </location>
</feature>
<dbReference type="GO" id="GO:0009060">
    <property type="term" value="P:aerobic respiration"/>
    <property type="evidence" value="ECO:0007669"/>
    <property type="project" value="TreeGrafter"/>
</dbReference>
<dbReference type="PROSITE" id="PS00667">
    <property type="entry name" value="COMPLEX1_ND1_1"/>
    <property type="match status" value="1"/>
</dbReference>
<keyword evidence="5" id="KW-1278">Translocase</keyword>
<evidence type="ECO:0000256" key="1">
    <source>
        <dbReference type="ARBA" id="ARBA00004141"/>
    </source>
</evidence>
<keyword evidence="3 5" id="KW-1133">Transmembrane helix</keyword>
<evidence type="ECO:0000256" key="2">
    <source>
        <dbReference type="ARBA" id="ARBA00022692"/>
    </source>
</evidence>
<keyword evidence="5 7" id="KW-0830">Ubiquinone</keyword>
<comment type="subunit">
    <text evidence="5">NDH-1 is composed of 14 different subunits. Subunits NuoA, H, J, K, L, M, N constitute the membrane sector of the complex.</text>
</comment>
<feature type="transmembrane region" description="Helical" evidence="5">
    <location>
        <begin position="320"/>
        <end position="346"/>
    </location>
</feature>
<dbReference type="EMBL" id="CADCWK010000339">
    <property type="protein sequence ID" value="CAA9573322.1"/>
    <property type="molecule type" value="Genomic_DNA"/>
</dbReference>
<gene>
    <name evidence="5" type="primary">nuoH</name>
    <name evidence="7" type="ORF">AVDCRST_MAG33-2767</name>
</gene>
<evidence type="ECO:0000256" key="4">
    <source>
        <dbReference type="ARBA" id="ARBA00023136"/>
    </source>
</evidence>
<evidence type="ECO:0000256" key="3">
    <source>
        <dbReference type="ARBA" id="ARBA00022989"/>
    </source>
</evidence>
<dbReference type="InterPro" id="IPR018086">
    <property type="entry name" value="NADH_UbQ_OxRdtase_su1_CS"/>
</dbReference>
<feature type="transmembrane region" description="Helical" evidence="5">
    <location>
        <begin position="153"/>
        <end position="175"/>
    </location>
</feature>
<protein>
    <recommendedName>
        <fullName evidence="5">NADH-quinone oxidoreductase subunit H</fullName>
        <ecNumber evidence="5">7.1.1.-</ecNumber>
    </recommendedName>
    <alternativeName>
        <fullName evidence="5">NADH dehydrogenase I subunit H</fullName>
    </alternativeName>
    <alternativeName>
        <fullName evidence="5">NDH-1 subunit H</fullName>
    </alternativeName>
</protein>
<dbReference type="PANTHER" id="PTHR11432:SF3">
    <property type="entry name" value="NADH-UBIQUINONE OXIDOREDUCTASE CHAIN 1"/>
    <property type="match status" value="1"/>
</dbReference>
<dbReference type="EC" id="7.1.1.-" evidence="5"/>
<keyword evidence="4 5" id="KW-0472">Membrane</keyword>
<keyword evidence="5" id="KW-1003">Cell membrane</keyword>
<comment type="function">
    <text evidence="5">NDH-1 shuttles electrons from NADH, via FMN and iron-sulfur (Fe-S) centers, to quinones in the respiratory chain. The immediate electron acceptor for the enzyme in this species is believed to be ubiquinone. Couples the redox reaction to proton translocation (for every two electrons transferred, four hydrogen ions are translocated across the cytoplasmic membrane), and thus conserves the redox energy in a proton gradient. This subunit may bind ubiquinone.</text>
</comment>
<comment type="subcellular location">
    <subcellularLocation>
        <location evidence="5 6">Cell membrane</location>
        <topology evidence="5 6">Multi-pass membrane protein</topology>
    </subcellularLocation>
    <subcellularLocation>
        <location evidence="1">Membrane</location>
        <topology evidence="1">Multi-pass membrane protein</topology>
    </subcellularLocation>
</comment>
<reference evidence="7" key="1">
    <citation type="submission" date="2020-02" db="EMBL/GenBank/DDBJ databases">
        <authorList>
            <person name="Meier V. D."/>
        </authorList>
    </citation>
    <scope>NUCLEOTIDE SEQUENCE</scope>
    <source>
        <strain evidence="7">AVDCRST_MAG33</strain>
    </source>
</reference>
<feature type="transmembrane region" description="Helical" evidence="5">
    <location>
        <begin position="6"/>
        <end position="29"/>
    </location>
</feature>
<keyword evidence="7" id="KW-0560">Oxidoreductase</keyword>
<feature type="transmembrane region" description="Helical" evidence="5">
    <location>
        <begin position="205"/>
        <end position="223"/>
    </location>
</feature>
<feature type="transmembrane region" description="Helical" evidence="5">
    <location>
        <begin position="287"/>
        <end position="308"/>
    </location>
</feature>
<name>A0A6J4VAC7_9BACT</name>
<keyword evidence="5" id="KW-0874">Quinone</keyword>
<feature type="transmembrane region" description="Helical" evidence="5">
    <location>
        <begin position="254"/>
        <end position="275"/>
    </location>
</feature>
<evidence type="ECO:0000256" key="5">
    <source>
        <dbReference type="HAMAP-Rule" id="MF_01350"/>
    </source>
</evidence>
<dbReference type="PANTHER" id="PTHR11432">
    <property type="entry name" value="NADH DEHYDROGENASE SUBUNIT 1"/>
    <property type="match status" value="1"/>
</dbReference>
<comment type="catalytic activity">
    <reaction evidence="5">
        <text>a quinone + NADH + 5 H(+)(in) = a quinol + NAD(+) + 4 H(+)(out)</text>
        <dbReference type="Rhea" id="RHEA:57888"/>
        <dbReference type="ChEBI" id="CHEBI:15378"/>
        <dbReference type="ChEBI" id="CHEBI:24646"/>
        <dbReference type="ChEBI" id="CHEBI:57540"/>
        <dbReference type="ChEBI" id="CHEBI:57945"/>
        <dbReference type="ChEBI" id="CHEBI:132124"/>
    </reaction>
</comment>
<dbReference type="InterPro" id="IPR001694">
    <property type="entry name" value="NADH_UbQ_OxRdtase_su1/FPO"/>
</dbReference>
<dbReference type="AlphaFoldDB" id="A0A6J4VAC7"/>
<comment type="similarity">
    <text evidence="5 6">Belongs to the complex I subunit 1 family.</text>
</comment>
<dbReference type="GO" id="GO:0005886">
    <property type="term" value="C:plasma membrane"/>
    <property type="evidence" value="ECO:0007669"/>
    <property type="project" value="UniProtKB-SubCell"/>
</dbReference>
<feature type="transmembrane region" description="Helical" evidence="5">
    <location>
        <begin position="118"/>
        <end position="141"/>
    </location>
</feature>
<keyword evidence="2 5" id="KW-0812">Transmembrane</keyword>
<feature type="transmembrane region" description="Helical" evidence="5">
    <location>
        <begin position="352"/>
        <end position="373"/>
    </location>
</feature>